<dbReference type="Proteomes" id="UP000670527">
    <property type="component" value="Unassembled WGS sequence"/>
</dbReference>
<sequence length="142" mass="16306">MCSDELEYIREVPGLIVSYDQTNQWLYADWYGEHTPESSAVACQLMLEVAQERRCAKILNDNSNITHSTARITDVGWQWMRDIYASGVYYFVWVSPTSAMDEQMRENALRSSGRPFVVTFPDLASACSWLLRQVVPKEQVGE</sequence>
<name>A0ABS3TE12_9BACT</name>
<evidence type="ECO:0000313" key="1">
    <source>
        <dbReference type="EMBL" id="MBO3271895.1"/>
    </source>
</evidence>
<accession>A0ABS3TE12</accession>
<dbReference type="EMBL" id="JAGETX010000008">
    <property type="protein sequence ID" value="MBO3271895.1"/>
    <property type="molecule type" value="Genomic_DNA"/>
</dbReference>
<reference evidence="1 2" key="1">
    <citation type="submission" date="2021-03" db="EMBL/GenBank/DDBJ databases">
        <authorList>
            <person name="Kim M.K."/>
        </authorList>
    </citation>
    <scope>NUCLEOTIDE SEQUENCE [LARGE SCALE GENOMIC DNA]</scope>
    <source>
        <strain evidence="1 2">BT507</strain>
    </source>
</reference>
<evidence type="ECO:0008006" key="3">
    <source>
        <dbReference type="Google" id="ProtNLM"/>
    </source>
</evidence>
<proteinExistence type="predicted"/>
<comment type="caution">
    <text evidence="1">The sequence shown here is derived from an EMBL/GenBank/DDBJ whole genome shotgun (WGS) entry which is preliminary data.</text>
</comment>
<organism evidence="1 2">
    <name type="scientific">Hymenobacter defluvii</name>
    <dbReference type="NCBI Taxonomy" id="2054411"/>
    <lineage>
        <taxon>Bacteria</taxon>
        <taxon>Pseudomonadati</taxon>
        <taxon>Bacteroidota</taxon>
        <taxon>Cytophagia</taxon>
        <taxon>Cytophagales</taxon>
        <taxon>Hymenobacteraceae</taxon>
        <taxon>Hymenobacter</taxon>
    </lineage>
</organism>
<gene>
    <name evidence="1" type="ORF">J4D97_14650</name>
</gene>
<keyword evidence="2" id="KW-1185">Reference proteome</keyword>
<dbReference type="RefSeq" id="WP_208308193.1">
    <property type="nucleotide sequence ID" value="NZ_JAGETX010000008.1"/>
</dbReference>
<protein>
    <recommendedName>
        <fullName evidence="3">STAS/SEC14 domain-containing protein</fullName>
    </recommendedName>
</protein>
<evidence type="ECO:0000313" key="2">
    <source>
        <dbReference type="Proteomes" id="UP000670527"/>
    </source>
</evidence>